<dbReference type="PANTHER" id="PTHR46401">
    <property type="entry name" value="GLYCOSYLTRANSFERASE WBBK-RELATED"/>
    <property type="match status" value="1"/>
</dbReference>
<dbReference type="EMBL" id="CP115174">
    <property type="protein sequence ID" value="WBO22740.1"/>
    <property type="molecule type" value="Genomic_DNA"/>
</dbReference>
<reference evidence="2 3" key="1">
    <citation type="submission" date="2022-12" db="EMBL/GenBank/DDBJ databases">
        <title>Sphingomonas abieness sp. nov., an endophytic bacterium isolated from Abies koreana.</title>
        <authorList>
            <person name="Jiang L."/>
            <person name="Lee J."/>
        </authorList>
    </citation>
    <scope>NUCLEOTIDE SEQUENCE [LARGE SCALE GENOMIC DNA]</scope>
    <source>
        <strain evidence="3">PAMB 00755</strain>
    </source>
</reference>
<protein>
    <submittedName>
        <fullName evidence="2">Glycosyltransferase family 1 protein</fullName>
    </submittedName>
</protein>
<dbReference type="CDD" id="cd03809">
    <property type="entry name" value="GT4_MtfB-like"/>
    <property type="match status" value="1"/>
</dbReference>
<gene>
    <name evidence="2" type="ORF">PBT88_00875</name>
</gene>
<keyword evidence="3" id="KW-1185">Reference proteome</keyword>
<sequence>MRAKLNDDMIFFSVQDLFGYWKAHVTMSGIQRVQAGIALYAIQEEGERVGFLLNDLTDSHVPGEFFLVDNAVFRDIILYASGEKVDHDLLRAMLAECEQGAVRIRPVKGQTIVLLGAFWGHGNTIDQYLTSRRNGVIIGAYVYDIIPLTHPEYCKADLVREHSMSVCEMGLVVDFVFTISDFTRHALAALFAQNGGREIPMYTVPLAHSMTTEVSAVDAWPMALRAIKGAPYVTYVSTVEGRKNHRYVVEAWQQLIDMGVDVPDLVFVGREGWRIGGLMDLLDGTRYLGGRVHIVHDLSDAELNSIYTNAMFTVFTSFVEGWGLPVGESLVHGTPCVASGTSSIPEVGGEFVDYVDPLNLRDGVAVLRRMIEDKDYLQTRRRAIEEHFVARTWDDVGRDFLARTRAAVQRNYPERLIYPRLAEGAQFFPGNLVTNAIRYPDYVPAPMRLALRESFYHLEEHGVWMRGNIGEISFLTGLDENTEVIAYLQLSAPPHGAGNLVTAYIADGSSVAPSDGRFHSLEFRQRALMRARGRVREGGLCTILIELRGQTDPGPADGRLFGVGLTALGYVRADNAMLREDLVERFTFHDMTDESRSSLA</sequence>
<dbReference type="InterPro" id="IPR001296">
    <property type="entry name" value="Glyco_trans_1"/>
</dbReference>
<accession>A0ABY7NPM3</accession>
<dbReference type="Proteomes" id="UP001210865">
    <property type="component" value="Chromosome"/>
</dbReference>
<dbReference type="Pfam" id="PF00534">
    <property type="entry name" value="Glycos_transf_1"/>
    <property type="match status" value="1"/>
</dbReference>
<dbReference type="PANTHER" id="PTHR46401:SF9">
    <property type="entry name" value="MANNOSYLTRANSFERASE A"/>
    <property type="match status" value="1"/>
</dbReference>
<organism evidence="2 3">
    <name type="scientific">Sphingomonas abietis</name>
    <dbReference type="NCBI Taxonomy" id="3012344"/>
    <lineage>
        <taxon>Bacteria</taxon>
        <taxon>Pseudomonadati</taxon>
        <taxon>Pseudomonadota</taxon>
        <taxon>Alphaproteobacteria</taxon>
        <taxon>Sphingomonadales</taxon>
        <taxon>Sphingomonadaceae</taxon>
        <taxon>Sphingomonas</taxon>
    </lineage>
</organism>
<dbReference type="SUPFAM" id="SSF53756">
    <property type="entry name" value="UDP-Glycosyltransferase/glycogen phosphorylase"/>
    <property type="match status" value="1"/>
</dbReference>
<dbReference type="RefSeq" id="WP_270077380.1">
    <property type="nucleotide sequence ID" value="NZ_CP115174.1"/>
</dbReference>
<dbReference type="Gene3D" id="3.40.50.2000">
    <property type="entry name" value="Glycogen Phosphorylase B"/>
    <property type="match status" value="1"/>
</dbReference>
<proteinExistence type="predicted"/>
<evidence type="ECO:0000259" key="1">
    <source>
        <dbReference type="Pfam" id="PF00534"/>
    </source>
</evidence>
<name>A0ABY7NPM3_9SPHN</name>
<evidence type="ECO:0000313" key="2">
    <source>
        <dbReference type="EMBL" id="WBO22740.1"/>
    </source>
</evidence>
<feature type="domain" description="Glycosyl transferase family 1" evidence="1">
    <location>
        <begin position="227"/>
        <end position="384"/>
    </location>
</feature>
<evidence type="ECO:0000313" key="3">
    <source>
        <dbReference type="Proteomes" id="UP001210865"/>
    </source>
</evidence>